<dbReference type="OrthoDB" id="5114815at2"/>
<organism evidence="2 3">
    <name type="scientific">Agromyces protaetiae</name>
    <dbReference type="NCBI Taxonomy" id="2509455"/>
    <lineage>
        <taxon>Bacteria</taxon>
        <taxon>Bacillati</taxon>
        <taxon>Actinomycetota</taxon>
        <taxon>Actinomycetes</taxon>
        <taxon>Micrococcales</taxon>
        <taxon>Microbacteriaceae</taxon>
        <taxon>Agromyces</taxon>
    </lineage>
</organism>
<reference evidence="2 3" key="1">
    <citation type="submission" date="2019-01" db="EMBL/GenBank/DDBJ databases">
        <title>Genome sequencing of strain FW100M-8.</title>
        <authorList>
            <person name="Heo J."/>
            <person name="Kim S.-J."/>
            <person name="Kim J.-S."/>
            <person name="Hong S.-B."/>
            <person name="Kwon S.-W."/>
        </authorList>
    </citation>
    <scope>NUCLEOTIDE SEQUENCE [LARGE SCALE GENOMIC DNA]</scope>
    <source>
        <strain evidence="2 3">FW100M-8</strain>
    </source>
</reference>
<accession>A0A4P6F8B0</accession>
<keyword evidence="1" id="KW-0812">Transmembrane</keyword>
<gene>
    <name evidence="2" type="ORF">ET445_00665</name>
</gene>
<name>A0A4P6F8B0_9MICO</name>
<protein>
    <submittedName>
        <fullName evidence="2">Uncharacterized protein</fullName>
    </submittedName>
</protein>
<feature type="transmembrane region" description="Helical" evidence="1">
    <location>
        <begin position="184"/>
        <end position="207"/>
    </location>
</feature>
<keyword evidence="3" id="KW-1185">Reference proteome</keyword>
<feature type="transmembrane region" description="Helical" evidence="1">
    <location>
        <begin position="101"/>
        <end position="124"/>
    </location>
</feature>
<proteinExistence type="predicted"/>
<keyword evidence="1" id="KW-0472">Membrane</keyword>
<evidence type="ECO:0000313" key="2">
    <source>
        <dbReference type="EMBL" id="QAY72062.1"/>
    </source>
</evidence>
<sequence>MTDQLSRAARVYLRELDAALAGVPQALRRDILDGIASDLAGLDPAAAAERIEQLGDPNEIAADVSGGVPAASGGEPGASATALAAPPAQVAPPAPPVSPRWYVVVTSLVVAFGGFVIPVIGWIAGITMMWMSRSWARWEKWTATLLPFAVLAVTFAASAIAGAVERAGAPTPGVSDSPLVVSAFSGWHAAILLMFVIPPVTGIWLLVRGLRRP</sequence>
<evidence type="ECO:0000256" key="1">
    <source>
        <dbReference type="SAM" id="Phobius"/>
    </source>
</evidence>
<evidence type="ECO:0000313" key="3">
    <source>
        <dbReference type="Proteomes" id="UP000291259"/>
    </source>
</evidence>
<dbReference type="Pfam" id="PF22564">
    <property type="entry name" value="HAAS"/>
    <property type="match status" value="1"/>
</dbReference>
<keyword evidence="1" id="KW-1133">Transmembrane helix</keyword>
<dbReference type="KEGG" id="agf:ET445_00665"/>
<feature type="transmembrane region" description="Helical" evidence="1">
    <location>
        <begin position="145"/>
        <end position="164"/>
    </location>
</feature>
<dbReference type="EMBL" id="CP035491">
    <property type="protein sequence ID" value="QAY72062.1"/>
    <property type="molecule type" value="Genomic_DNA"/>
</dbReference>
<dbReference type="AlphaFoldDB" id="A0A4P6F8B0"/>
<dbReference type="Proteomes" id="UP000291259">
    <property type="component" value="Chromosome"/>
</dbReference>
<dbReference type="RefSeq" id="WP_129187903.1">
    <property type="nucleotide sequence ID" value="NZ_CP035491.1"/>
</dbReference>